<feature type="region of interest" description="Disordered" evidence="6">
    <location>
        <begin position="60"/>
        <end position="112"/>
    </location>
</feature>
<evidence type="ECO:0000313" key="8">
    <source>
        <dbReference type="EMBL" id="KAK5045549.1"/>
    </source>
</evidence>
<dbReference type="GO" id="GO:0006351">
    <property type="term" value="P:DNA-templated transcription"/>
    <property type="evidence" value="ECO:0007669"/>
    <property type="project" value="InterPro"/>
</dbReference>
<feature type="compositionally biased region" description="Polar residues" evidence="6">
    <location>
        <begin position="75"/>
        <end position="96"/>
    </location>
</feature>
<evidence type="ECO:0000259" key="7">
    <source>
        <dbReference type="Pfam" id="PF04082"/>
    </source>
</evidence>
<dbReference type="PANTHER" id="PTHR47660">
    <property type="entry name" value="TRANSCRIPTION FACTOR WITH C2H2 AND ZN(2)-CYS(6) DNA BINDING DOMAIN (EUROFUNG)-RELATED-RELATED"/>
    <property type="match status" value="1"/>
</dbReference>
<evidence type="ECO:0000256" key="2">
    <source>
        <dbReference type="ARBA" id="ARBA00022833"/>
    </source>
</evidence>
<keyword evidence="5" id="KW-0539">Nucleus</keyword>
<comment type="caution">
    <text evidence="8">The sequence shown here is derived from an EMBL/GenBank/DDBJ whole genome shotgun (WGS) entry which is preliminary data.</text>
</comment>
<keyword evidence="3" id="KW-0805">Transcription regulation</keyword>
<dbReference type="EMBL" id="JAVRRD010000036">
    <property type="protein sequence ID" value="KAK5045549.1"/>
    <property type="molecule type" value="Genomic_DNA"/>
</dbReference>
<feature type="domain" description="Xylanolytic transcriptional activator regulatory" evidence="7">
    <location>
        <begin position="248"/>
        <end position="489"/>
    </location>
</feature>
<name>A0AAV9MVA2_9EURO</name>
<dbReference type="GO" id="GO:0008270">
    <property type="term" value="F:zinc ion binding"/>
    <property type="evidence" value="ECO:0007669"/>
    <property type="project" value="InterPro"/>
</dbReference>
<dbReference type="GO" id="GO:0003677">
    <property type="term" value="F:DNA binding"/>
    <property type="evidence" value="ECO:0007669"/>
    <property type="project" value="InterPro"/>
</dbReference>
<evidence type="ECO:0000256" key="6">
    <source>
        <dbReference type="SAM" id="MobiDB-lite"/>
    </source>
</evidence>
<evidence type="ECO:0000256" key="1">
    <source>
        <dbReference type="ARBA" id="ARBA00022723"/>
    </source>
</evidence>
<evidence type="ECO:0000256" key="4">
    <source>
        <dbReference type="ARBA" id="ARBA00023163"/>
    </source>
</evidence>
<protein>
    <recommendedName>
        <fullName evidence="7">Xylanolytic transcriptional activator regulatory domain-containing protein</fullName>
    </recommendedName>
</protein>
<evidence type="ECO:0000256" key="3">
    <source>
        <dbReference type="ARBA" id="ARBA00023015"/>
    </source>
</evidence>
<evidence type="ECO:0000256" key="5">
    <source>
        <dbReference type="ARBA" id="ARBA00023242"/>
    </source>
</evidence>
<dbReference type="Pfam" id="PF04082">
    <property type="entry name" value="Fungal_trans"/>
    <property type="match status" value="1"/>
</dbReference>
<dbReference type="Proteomes" id="UP001358417">
    <property type="component" value="Unassembled WGS sequence"/>
</dbReference>
<dbReference type="PANTHER" id="PTHR47660:SF2">
    <property type="entry name" value="TRANSCRIPTION FACTOR WITH C2H2 AND ZN(2)-CYS(6) DNA BINDING DOMAIN (EUROFUNG)"/>
    <property type="match status" value="1"/>
</dbReference>
<dbReference type="GeneID" id="89977328"/>
<dbReference type="AlphaFoldDB" id="A0AAV9MVA2"/>
<dbReference type="InterPro" id="IPR007219">
    <property type="entry name" value="XnlR_reg_dom"/>
</dbReference>
<accession>A0AAV9MVA2</accession>
<gene>
    <name evidence="8" type="ORF">LTR84_009167</name>
</gene>
<keyword evidence="2" id="KW-0862">Zinc</keyword>
<evidence type="ECO:0000313" key="9">
    <source>
        <dbReference type="Proteomes" id="UP001358417"/>
    </source>
</evidence>
<reference evidence="8 9" key="1">
    <citation type="submission" date="2023-08" db="EMBL/GenBank/DDBJ databases">
        <title>Black Yeasts Isolated from many extreme environments.</title>
        <authorList>
            <person name="Coleine C."/>
            <person name="Stajich J.E."/>
            <person name="Selbmann L."/>
        </authorList>
    </citation>
    <scope>NUCLEOTIDE SEQUENCE [LARGE SCALE GENOMIC DNA]</scope>
    <source>
        <strain evidence="8 9">CCFEE 5792</strain>
    </source>
</reference>
<dbReference type="CDD" id="cd12148">
    <property type="entry name" value="fungal_TF_MHR"/>
    <property type="match status" value="1"/>
</dbReference>
<dbReference type="RefSeq" id="XP_064701173.1">
    <property type="nucleotide sequence ID" value="XM_064852709.1"/>
</dbReference>
<keyword evidence="1" id="KW-0479">Metal-binding</keyword>
<proteinExistence type="predicted"/>
<sequence length="738" mass="82865">MHDVRRGYKLQSLIISREEAVNIENHDLEDVPPREEILMARHMDFEIEGDSNEPEELYLRGEPTKSAPPLLPEQSGPTQPGTNAFQPAIASPSTEFNPRVSRNAMTTPGDPASEIRSLADVVHPQIETSTTDWLLDETFMNIFDDWRVDAPWSEAENLPFPETTYATPSSTGGIAAHATVLDLRQIWYVQVGYNIENLDAYCDKSGRRLPTKSTSEIDESFRTSITKELGLLPSTEPLPSIDFMNLCIQLFFTRFNVAIPLIHAPTFRPSLNHVLLILAMSAAGATTMPGAKAKRIGSSIFERAAKLGLSYPWERALSDNPQFTPWNIKGSTISQSIAILSEDPSHRANAAAYHGCLISIARHFKIFTEVPEIELPDTISDPELDILWRKWAIFEEMKRAALIIHIHDAELAALFHQEPVFRHSMKLLSAPAPDNVFQARTAATWAGKYRLHQQSRLSYQTSDTLDLSPQFQSSHKAITLEERVKHQSTLYSWARLAGIGATVCEYRQTNTLSPMNVAELELSVLSWFSLTGECCLPKRPQEQLDLPFGLRPLWHQTFIALYTDLNTLEHLTGRDGIAPSTRALQYIEAWISSRESQRCLFHSLCIQQLVSSGKLNATVAFHTPRVIFAAALCWQCFIVYSQRFPIKASISGSYDDISEYLMGLPEVEAMRNDSSHPALYQNIVQRAIFELVRILQSPLPEMKASTLCVLEGALRQMTTNGISKRFADILQVFILGDT</sequence>
<keyword evidence="4" id="KW-0804">Transcription</keyword>
<organism evidence="8 9">
    <name type="scientific">Exophiala bonariae</name>
    <dbReference type="NCBI Taxonomy" id="1690606"/>
    <lineage>
        <taxon>Eukaryota</taxon>
        <taxon>Fungi</taxon>
        <taxon>Dikarya</taxon>
        <taxon>Ascomycota</taxon>
        <taxon>Pezizomycotina</taxon>
        <taxon>Eurotiomycetes</taxon>
        <taxon>Chaetothyriomycetidae</taxon>
        <taxon>Chaetothyriales</taxon>
        <taxon>Herpotrichiellaceae</taxon>
        <taxon>Exophiala</taxon>
    </lineage>
</organism>
<keyword evidence="9" id="KW-1185">Reference proteome</keyword>